<dbReference type="Proteomes" id="UP001528411">
    <property type="component" value="Unassembled WGS sequence"/>
</dbReference>
<name>A0ABT5FJ26_9GAMM</name>
<gene>
    <name evidence="1" type="ORF">PN838_23635</name>
</gene>
<protein>
    <submittedName>
        <fullName evidence="1">VCBS domain-containing protein</fullName>
    </submittedName>
</protein>
<organism evidence="1 2">
    <name type="scientific">Psychrosphaera algicola</name>
    <dbReference type="NCBI Taxonomy" id="3023714"/>
    <lineage>
        <taxon>Bacteria</taxon>
        <taxon>Pseudomonadati</taxon>
        <taxon>Pseudomonadota</taxon>
        <taxon>Gammaproteobacteria</taxon>
        <taxon>Alteromonadales</taxon>
        <taxon>Pseudoalteromonadaceae</taxon>
        <taxon>Psychrosphaera</taxon>
    </lineage>
</organism>
<comment type="caution">
    <text evidence="1">The sequence shown here is derived from an EMBL/GenBank/DDBJ whole genome shotgun (WGS) entry which is preliminary data.</text>
</comment>
<reference evidence="1 2" key="1">
    <citation type="submission" date="2023-01" db="EMBL/GenBank/DDBJ databases">
        <title>Psychrosphaera sp. nov., isolated from marine algae.</title>
        <authorList>
            <person name="Bayburt H."/>
            <person name="Choi B.J."/>
            <person name="Kim J.M."/>
            <person name="Choi D.G."/>
            <person name="Jeon C.O."/>
        </authorList>
    </citation>
    <scope>NUCLEOTIDE SEQUENCE [LARGE SCALE GENOMIC DNA]</scope>
    <source>
        <strain evidence="1 2">G1-22</strain>
    </source>
</reference>
<evidence type="ECO:0000313" key="2">
    <source>
        <dbReference type="Proteomes" id="UP001528411"/>
    </source>
</evidence>
<keyword evidence="2" id="KW-1185">Reference proteome</keyword>
<sequence>MKKLFAMSVIALAVAGCSDDTTSEKVGNSFGQVTLSGTALVGETLTAAVSDVNGVDAANITYTWMAGDVVISGATSETLVLTEDLATAEITVTVSYTDNDNFSEVIKSNETDPVIGLTTPASFSGDRSAVVKNNITDVVMGTVVVTDNDEGEAVLEAQTDVVAMYGTFSIATTGEWTYALDTSNSTISSLDGESDTVTDTLTITSADGTTSSVMVTITGVSNVAVTTKVAKITDSMTDDAGELRYKLSDAISEGKLTVSFFKDDKAETSDGTAKDAYIGLYGESTSTSNAIIDLRIQSDKFVIRDQDDIDVSIPFTP</sequence>
<evidence type="ECO:0000313" key="1">
    <source>
        <dbReference type="EMBL" id="MDC2891189.1"/>
    </source>
</evidence>
<dbReference type="PROSITE" id="PS51257">
    <property type="entry name" value="PROKAR_LIPOPROTEIN"/>
    <property type="match status" value="1"/>
</dbReference>
<dbReference type="NCBIfam" id="TIGR01965">
    <property type="entry name" value="VCBS_repeat"/>
    <property type="match status" value="1"/>
</dbReference>
<accession>A0ABT5FJ26</accession>
<dbReference type="EMBL" id="JAQOMS010000002">
    <property type="protein sequence ID" value="MDC2891189.1"/>
    <property type="molecule type" value="Genomic_DNA"/>
</dbReference>
<dbReference type="Gene3D" id="2.60.40.2700">
    <property type="match status" value="1"/>
</dbReference>
<dbReference type="RefSeq" id="WP_272182216.1">
    <property type="nucleotide sequence ID" value="NZ_JAQOMS010000002.1"/>
</dbReference>
<proteinExistence type="predicted"/>
<dbReference type="InterPro" id="IPR010221">
    <property type="entry name" value="VCBS_dom"/>
</dbReference>